<accession>A0A4Q9MI45</accession>
<dbReference type="Proteomes" id="UP000292957">
    <property type="component" value="Unassembled WGS sequence"/>
</dbReference>
<name>A0A4Q9MI45_9APHY</name>
<protein>
    <submittedName>
        <fullName evidence="1">Uncharacterized protein</fullName>
    </submittedName>
</protein>
<proteinExistence type="predicted"/>
<dbReference type="AlphaFoldDB" id="A0A4Q9MI45"/>
<gene>
    <name evidence="1" type="ORF">BD311DRAFT_492934</name>
</gene>
<sequence>MQVRHRPLKRVIGSVCGLVPYLPAPKQLLTCLSHKCASTVMHPKLKHKVSFRTRAPVSRRASHNTALASTVAPFAHQHMLSVGRVPRFTGSRKAQTLRYAAHAIFLSLPSQRVGVSFPPIPSVTSPTDPRWPLTTRLFAIPTNRHQPSSCT</sequence>
<reference evidence="1" key="1">
    <citation type="submission" date="2019-01" db="EMBL/GenBank/DDBJ databases">
        <title>Draft genome sequences of three monokaryotic isolates of the white-rot basidiomycete fungus Dichomitus squalens.</title>
        <authorList>
            <consortium name="DOE Joint Genome Institute"/>
            <person name="Lopez S.C."/>
            <person name="Andreopoulos B."/>
            <person name="Pangilinan J."/>
            <person name="Lipzen A."/>
            <person name="Riley R."/>
            <person name="Ahrendt S."/>
            <person name="Ng V."/>
            <person name="Barry K."/>
            <person name="Daum C."/>
            <person name="Grigoriev I.V."/>
            <person name="Hilden K.S."/>
            <person name="Makela M.R."/>
            <person name="de Vries R.P."/>
        </authorList>
    </citation>
    <scope>NUCLEOTIDE SEQUENCE [LARGE SCALE GENOMIC DNA]</scope>
    <source>
        <strain evidence="1">OM18370.1</strain>
    </source>
</reference>
<organism evidence="1">
    <name type="scientific">Dichomitus squalens</name>
    <dbReference type="NCBI Taxonomy" id="114155"/>
    <lineage>
        <taxon>Eukaryota</taxon>
        <taxon>Fungi</taxon>
        <taxon>Dikarya</taxon>
        <taxon>Basidiomycota</taxon>
        <taxon>Agaricomycotina</taxon>
        <taxon>Agaricomycetes</taxon>
        <taxon>Polyporales</taxon>
        <taxon>Polyporaceae</taxon>
        <taxon>Dichomitus</taxon>
    </lineage>
</organism>
<evidence type="ECO:0000313" key="1">
    <source>
        <dbReference type="EMBL" id="TBU25596.1"/>
    </source>
</evidence>
<dbReference type="EMBL" id="ML143458">
    <property type="protein sequence ID" value="TBU25596.1"/>
    <property type="molecule type" value="Genomic_DNA"/>
</dbReference>